<feature type="compositionally biased region" description="Low complexity" evidence="1">
    <location>
        <begin position="22"/>
        <end position="40"/>
    </location>
</feature>
<evidence type="ECO:0000313" key="3">
    <source>
        <dbReference type="Proteomes" id="UP000092993"/>
    </source>
</evidence>
<comment type="caution">
    <text evidence="2">The sequence shown here is derived from an EMBL/GenBank/DDBJ whole genome shotgun (WGS) entry which is preliminary data.</text>
</comment>
<evidence type="ECO:0000256" key="1">
    <source>
        <dbReference type="SAM" id="MobiDB-lite"/>
    </source>
</evidence>
<keyword evidence="3" id="KW-1185">Reference proteome</keyword>
<dbReference type="Pfam" id="PF18759">
    <property type="entry name" value="Plavaka"/>
    <property type="match status" value="1"/>
</dbReference>
<dbReference type="Proteomes" id="UP000092993">
    <property type="component" value="Unassembled WGS sequence"/>
</dbReference>
<protein>
    <submittedName>
        <fullName evidence="2">Uncharacterized protein</fullName>
    </submittedName>
</protein>
<organism evidence="2 3">
    <name type="scientific">Grifola frondosa</name>
    <name type="common">Maitake</name>
    <name type="synonym">Polyporus frondosus</name>
    <dbReference type="NCBI Taxonomy" id="5627"/>
    <lineage>
        <taxon>Eukaryota</taxon>
        <taxon>Fungi</taxon>
        <taxon>Dikarya</taxon>
        <taxon>Basidiomycota</taxon>
        <taxon>Agaricomycotina</taxon>
        <taxon>Agaricomycetes</taxon>
        <taxon>Polyporales</taxon>
        <taxon>Grifolaceae</taxon>
        <taxon>Grifola</taxon>
    </lineage>
</organism>
<accession>A0A1C7MN71</accession>
<feature type="compositionally biased region" description="Pro residues" evidence="1">
    <location>
        <begin position="94"/>
        <end position="108"/>
    </location>
</feature>
<dbReference type="OMA" id="DDIPLHY"/>
<gene>
    <name evidence="2" type="ORF">A0H81_02651</name>
</gene>
<evidence type="ECO:0000313" key="2">
    <source>
        <dbReference type="EMBL" id="OBZ78312.1"/>
    </source>
</evidence>
<dbReference type="InterPro" id="IPR041078">
    <property type="entry name" value="Plavaka"/>
</dbReference>
<feature type="compositionally biased region" description="Basic and acidic residues" evidence="1">
    <location>
        <begin position="72"/>
        <end position="89"/>
    </location>
</feature>
<dbReference type="AlphaFoldDB" id="A0A1C7MN71"/>
<feature type="region of interest" description="Disordered" evidence="1">
    <location>
        <begin position="16"/>
        <end position="112"/>
    </location>
</feature>
<name>A0A1C7MN71_GRIFR</name>
<dbReference type="OrthoDB" id="3199698at2759"/>
<feature type="compositionally biased region" description="Acidic residues" evidence="1">
    <location>
        <begin position="42"/>
        <end position="53"/>
    </location>
</feature>
<proteinExistence type="predicted"/>
<dbReference type="EMBL" id="LUGG01000002">
    <property type="protein sequence ID" value="OBZ78312.1"/>
    <property type="molecule type" value="Genomic_DNA"/>
</dbReference>
<reference evidence="2 3" key="1">
    <citation type="submission" date="2016-03" db="EMBL/GenBank/DDBJ databases">
        <title>Whole genome sequencing of Grifola frondosa 9006-11.</title>
        <authorList>
            <person name="Min B."/>
            <person name="Park H."/>
            <person name="Kim J.-G."/>
            <person name="Cho H."/>
            <person name="Oh Y.-L."/>
            <person name="Kong W.-S."/>
            <person name="Choi I.-G."/>
        </authorList>
    </citation>
    <scope>NUCLEOTIDE SEQUENCE [LARGE SCALE GENOMIC DNA]</scope>
    <source>
        <strain evidence="2 3">9006-11</strain>
    </source>
</reference>
<sequence>MVMKATGHAILALKTKTKVQTRTRTQMQMKTQTQTQTKTQTNEDEDEDEDEDDIPLHYPEDHPEDDPAPEGLTREVHESMDGRPCDEHGNFLPPNTPPTPPPAPPPDDWSPYDSRLEFQTAELLYMRMQTSAGFIDELMNLWAASLLKHHDTGPYPHHTKLYQKIDSTILGDVKWETFDMSYTGPMPEHNVPGWMKAKYDVWFRDPRAVVRNILANPRV</sequence>
<dbReference type="STRING" id="5627.A0A1C7MN71"/>